<comment type="caution">
    <text evidence="2">The sequence shown here is derived from an EMBL/GenBank/DDBJ whole genome shotgun (WGS) entry which is preliminary data.</text>
</comment>
<dbReference type="EMBL" id="AFGF01000107">
    <property type="protein sequence ID" value="EGO63544.1"/>
    <property type="molecule type" value="Genomic_DNA"/>
</dbReference>
<dbReference type="STRING" id="1009370.ALO_12581"/>
<feature type="coiled-coil region" evidence="1">
    <location>
        <begin position="72"/>
        <end position="106"/>
    </location>
</feature>
<sequence length="117" mass="13955">MYRNVDLKRHLPLLGCLSLFNLIDALVLYPYEINYRVVVRSELPRLWEEADDAKLTFDDKVIDVKPYVIKILRDMRDEINAAEAAAQKAIRELEEYKKKNKEFELFNKFKEDRGYGR</sequence>
<evidence type="ECO:0000313" key="2">
    <source>
        <dbReference type="EMBL" id="EGO63544.1"/>
    </source>
</evidence>
<dbReference type="AlphaFoldDB" id="F7NKA3"/>
<keyword evidence="3" id="KW-1185">Reference proteome</keyword>
<name>F7NKA3_9FIRM</name>
<evidence type="ECO:0000256" key="1">
    <source>
        <dbReference type="SAM" id="Coils"/>
    </source>
</evidence>
<reference evidence="2 3" key="1">
    <citation type="journal article" date="2011" name="EMBO J.">
        <title>Structural diversity of bacterial flagellar motors.</title>
        <authorList>
            <person name="Chen S."/>
            <person name="Beeby M."/>
            <person name="Murphy G.E."/>
            <person name="Leadbetter J.R."/>
            <person name="Hendrixson D.R."/>
            <person name="Briegel A."/>
            <person name="Li Z."/>
            <person name="Shi J."/>
            <person name="Tocheva E.I."/>
            <person name="Muller A."/>
            <person name="Dobro M.J."/>
            <person name="Jensen G.J."/>
        </authorList>
    </citation>
    <scope>NUCLEOTIDE SEQUENCE [LARGE SCALE GENOMIC DNA]</scope>
    <source>
        <strain evidence="2 3">DSM 6540</strain>
    </source>
</reference>
<organism evidence="2 3">
    <name type="scientific">Acetonema longum DSM 6540</name>
    <dbReference type="NCBI Taxonomy" id="1009370"/>
    <lineage>
        <taxon>Bacteria</taxon>
        <taxon>Bacillati</taxon>
        <taxon>Bacillota</taxon>
        <taxon>Negativicutes</taxon>
        <taxon>Acetonemataceae</taxon>
        <taxon>Acetonema</taxon>
    </lineage>
</organism>
<proteinExistence type="predicted"/>
<accession>F7NKA3</accession>
<evidence type="ECO:0000313" key="3">
    <source>
        <dbReference type="Proteomes" id="UP000003240"/>
    </source>
</evidence>
<dbReference type="Proteomes" id="UP000003240">
    <property type="component" value="Unassembled WGS sequence"/>
</dbReference>
<dbReference type="RefSeq" id="WP_004096166.1">
    <property type="nucleotide sequence ID" value="NZ_AFGF01000107.1"/>
</dbReference>
<gene>
    <name evidence="2" type="ORF">ALO_12581</name>
</gene>
<protein>
    <submittedName>
        <fullName evidence="2">Uncharacterized protein</fullName>
    </submittedName>
</protein>
<keyword evidence="1" id="KW-0175">Coiled coil</keyword>